<organism evidence="2 3">
    <name type="scientific">Decorospora gaudefroyi</name>
    <dbReference type="NCBI Taxonomy" id="184978"/>
    <lineage>
        <taxon>Eukaryota</taxon>
        <taxon>Fungi</taxon>
        <taxon>Dikarya</taxon>
        <taxon>Ascomycota</taxon>
        <taxon>Pezizomycotina</taxon>
        <taxon>Dothideomycetes</taxon>
        <taxon>Pleosporomycetidae</taxon>
        <taxon>Pleosporales</taxon>
        <taxon>Pleosporineae</taxon>
        <taxon>Pleosporaceae</taxon>
        <taxon>Decorospora</taxon>
    </lineage>
</organism>
<feature type="transmembrane region" description="Helical" evidence="1">
    <location>
        <begin position="12"/>
        <end position="31"/>
    </location>
</feature>
<name>A0A6A5K8P6_9PLEO</name>
<gene>
    <name evidence="2" type="ORF">BDW02DRAFT_419576</name>
</gene>
<evidence type="ECO:0000313" key="3">
    <source>
        <dbReference type="Proteomes" id="UP000800040"/>
    </source>
</evidence>
<evidence type="ECO:0008006" key="4">
    <source>
        <dbReference type="Google" id="ProtNLM"/>
    </source>
</evidence>
<proteinExistence type="predicted"/>
<reference evidence="2" key="1">
    <citation type="submission" date="2020-01" db="EMBL/GenBank/DDBJ databases">
        <authorList>
            <consortium name="DOE Joint Genome Institute"/>
            <person name="Haridas S."/>
            <person name="Albert R."/>
            <person name="Binder M."/>
            <person name="Bloem J."/>
            <person name="Labutti K."/>
            <person name="Salamov A."/>
            <person name="Andreopoulos B."/>
            <person name="Baker S.E."/>
            <person name="Barry K."/>
            <person name="Bills G."/>
            <person name="Bluhm B.H."/>
            <person name="Cannon C."/>
            <person name="Castanera R."/>
            <person name="Culley D.E."/>
            <person name="Daum C."/>
            <person name="Ezra D."/>
            <person name="Gonzalez J.B."/>
            <person name="Henrissat B."/>
            <person name="Kuo A."/>
            <person name="Liang C."/>
            <person name="Lipzen A."/>
            <person name="Lutzoni F."/>
            <person name="Magnuson J."/>
            <person name="Mondo S."/>
            <person name="Nolan M."/>
            <person name="Ohm R."/>
            <person name="Pangilinan J."/>
            <person name="Park H.-J."/>
            <person name="Ramirez L."/>
            <person name="Alfaro M."/>
            <person name="Sun H."/>
            <person name="Tritt A."/>
            <person name="Yoshinaga Y."/>
            <person name="Zwiers L.-H."/>
            <person name="Turgeon B.G."/>
            <person name="Goodwin S.B."/>
            <person name="Spatafora J.W."/>
            <person name="Crous P.W."/>
            <person name="Grigoriev I.V."/>
        </authorList>
    </citation>
    <scope>NUCLEOTIDE SEQUENCE</scope>
    <source>
        <strain evidence="2">P77</strain>
    </source>
</reference>
<evidence type="ECO:0000256" key="1">
    <source>
        <dbReference type="SAM" id="Phobius"/>
    </source>
</evidence>
<dbReference type="AlphaFoldDB" id="A0A6A5K8P6"/>
<keyword evidence="1" id="KW-1133">Transmembrane helix</keyword>
<feature type="transmembrane region" description="Helical" evidence="1">
    <location>
        <begin position="70"/>
        <end position="89"/>
    </location>
</feature>
<dbReference type="Proteomes" id="UP000800040">
    <property type="component" value="Unassembled WGS sequence"/>
</dbReference>
<feature type="transmembrane region" description="Helical" evidence="1">
    <location>
        <begin position="210"/>
        <end position="233"/>
    </location>
</feature>
<feature type="transmembrane region" description="Helical" evidence="1">
    <location>
        <begin position="169"/>
        <end position="190"/>
    </location>
</feature>
<sequence length="536" mass="61027">MKATSTPNRPLVLFYCSILIRFVVLAPTVFYQKHASKHYEIISDHAKLHDGTYDTAIFVGEKIANRWASVVFYWNISIAIASAVFIPPFNFPIVVVDTLATVYLSLATHYQTGYVPHSKSACHLSDTSLMQPPQGVNESFFAAAARLNATAALPADICANFVEEWQYGITLSFFYALMALIGIYAICSTLREVKKTGKSLRNMFGDMGKLVWQLVIGIAKCLVVSSWCLIWLIPQMFFRYLPRNIQGPIRSVRRYIVKLGLGATQKTELTMVELTTELQKKKNGNQRYQGGDGEPTQLATFLSVYDILVLVSEQLHYIDIITLSRVSKSVRESVLPSQDFSRRLKIFRLYSCQPDHKLDCWTCTTQICIDCQHLPLLPRTTIHHHIDICRPYCSSCFKTHVLHEPYEVCSCAPAPAYPRTPLQRFVRSFRFFTKAQRRLRKVQRPVCRECNRLTEEDLLALRERQAKLELKRGLKSNGEVWTTCTRSGCDRDLGRGPRWWVCRQCGGECVSRFHKAVGRAQKHDDGHGQVIGEEAV</sequence>
<dbReference type="EMBL" id="ML975334">
    <property type="protein sequence ID" value="KAF1832660.1"/>
    <property type="molecule type" value="Genomic_DNA"/>
</dbReference>
<dbReference type="OrthoDB" id="4191440at2759"/>
<keyword evidence="1" id="KW-0472">Membrane</keyword>
<keyword evidence="1" id="KW-0812">Transmembrane</keyword>
<keyword evidence="3" id="KW-1185">Reference proteome</keyword>
<accession>A0A6A5K8P6</accession>
<evidence type="ECO:0000313" key="2">
    <source>
        <dbReference type="EMBL" id="KAF1832660.1"/>
    </source>
</evidence>
<protein>
    <recommendedName>
        <fullName evidence="4">F-box domain-containing protein</fullName>
    </recommendedName>
</protein>